<proteinExistence type="predicted"/>
<protein>
    <submittedName>
        <fullName evidence="7">Membrane protein</fullName>
    </submittedName>
</protein>
<dbReference type="InterPro" id="IPR023408">
    <property type="entry name" value="MscS_beta-dom_sf"/>
</dbReference>
<feature type="domain" description="Mechanosensitive ion channel MscS" evidence="6">
    <location>
        <begin position="183"/>
        <end position="249"/>
    </location>
</feature>
<dbReference type="RefSeq" id="WP_019940499.1">
    <property type="nucleotide sequence ID" value="NZ_BMLI01000002.1"/>
</dbReference>
<name>A0ABQ2I8A3_9BACT</name>
<dbReference type="Gene3D" id="1.10.287.1260">
    <property type="match status" value="1"/>
</dbReference>
<keyword evidence="3 5" id="KW-1133">Transmembrane helix</keyword>
<dbReference type="EMBL" id="BMLI01000002">
    <property type="protein sequence ID" value="GGN00862.1"/>
    <property type="molecule type" value="Genomic_DNA"/>
</dbReference>
<feature type="transmembrane region" description="Helical" evidence="5">
    <location>
        <begin position="12"/>
        <end position="35"/>
    </location>
</feature>
<dbReference type="SUPFAM" id="SSF50182">
    <property type="entry name" value="Sm-like ribonucleoproteins"/>
    <property type="match status" value="1"/>
</dbReference>
<feature type="transmembrane region" description="Helical" evidence="5">
    <location>
        <begin position="56"/>
        <end position="77"/>
    </location>
</feature>
<organism evidence="7 8">
    <name type="scientific">Dyadobacter beijingensis</name>
    <dbReference type="NCBI Taxonomy" id="365489"/>
    <lineage>
        <taxon>Bacteria</taxon>
        <taxon>Pseudomonadati</taxon>
        <taxon>Bacteroidota</taxon>
        <taxon>Cytophagia</taxon>
        <taxon>Cytophagales</taxon>
        <taxon>Spirosomataceae</taxon>
        <taxon>Dyadobacter</taxon>
    </lineage>
</organism>
<dbReference type="InterPro" id="IPR010920">
    <property type="entry name" value="LSM_dom_sf"/>
</dbReference>
<sequence length="359" mass="40575">MDFTDLINYRNSPWLLLLLSGAIGLIISIVVTSLVRVTANKSEWRPLRSISENLTSVLHFFLPVVFITAASKTYSYANPQYEWVFALSKTALIGITTWLMARIVIIVEKILIDKLDFNSPDNNQARRLFTKIKFIKRIVVIMVVTIGVSILLLSFDSVRQYGVGILTSAGIASVIIGFAAQKSLANLMAGIQIAFTQPIKIDDVVIVEGEWGRIEEINLTYVVVNIWDLRRMVLPITYFIETPFQNWTRNESALTGAAFFYLNYHTPVQKLREKLKEILDGTPLWDGRAWALQVTDTQGQLMVVRALMSARNSSETFDLRCIVREKLIEYIAAEHPEALPSSRVEDAGEMKFKLPDQGI</sequence>
<feature type="transmembrane region" description="Helical" evidence="5">
    <location>
        <begin position="161"/>
        <end position="180"/>
    </location>
</feature>
<keyword evidence="4 5" id="KW-0472">Membrane</keyword>
<comment type="caution">
    <text evidence="7">The sequence shown here is derived from an EMBL/GenBank/DDBJ whole genome shotgun (WGS) entry which is preliminary data.</text>
</comment>
<comment type="subcellular location">
    <subcellularLocation>
        <location evidence="1">Membrane</location>
    </subcellularLocation>
</comment>
<dbReference type="Proteomes" id="UP000632339">
    <property type="component" value="Unassembled WGS sequence"/>
</dbReference>
<dbReference type="Gene3D" id="2.30.30.60">
    <property type="match status" value="1"/>
</dbReference>
<dbReference type="PANTHER" id="PTHR30566">
    <property type="entry name" value="YNAI-RELATED MECHANOSENSITIVE ION CHANNEL"/>
    <property type="match status" value="1"/>
</dbReference>
<feature type="transmembrane region" description="Helical" evidence="5">
    <location>
        <begin position="134"/>
        <end position="155"/>
    </location>
</feature>
<gene>
    <name evidence="7" type="ORF">GCM10010967_38980</name>
</gene>
<evidence type="ECO:0000256" key="2">
    <source>
        <dbReference type="ARBA" id="ARBA00022692"/>
    </source>
</evidence>
<keyword evidence="2 5" id="KW-0812">Transmembrane</keyword>
<dbReference type="InterPro" id="IPR006685">
    <property type="entry name" value="MscS_channel_2nd"/>
</dbReference>
<evidence type="ECO:0000256" key="5">
    <source>
        <dbReference type="SAM" id="Phobius"/>
    </source>
</evidence>
<evidence type="ECO:0000313" key="7">
    <source>
        <dbReference type="EMBL" id="GGN00862.1"/>
    </source>
</evidence>
<accession>A0ABQ2I8A3</accession>
<dbReference type="PANTHER" id="PTHR30566:SF25">
    <property type="entry name" value="INNER MEMBRANE PROTEIN"/>
    <property type="match status" value="1"/>
</dbReference>
<evidence type="ECO:0000259" key="6">
    <source>
        <dbReference type="Pfam" id="PF00924"/>
    </source>
</evidence>
<feature type="transmembrane region" description="Helical" evidence="5">
    <location>
        <begin position="83"/>
        <end position="105"/>
    </location>
</feature>
<evidence type="ECO:0000256" key="3">
    <source>
        <dbReference type="ARBA" id="ARBA00022989"/>
    </source>
</evidence>
<keyword evidence="8" id="KW-1185">Reference proteome</keyword>
<dbReference type="Pfam" id="PF00924">
    <property type="entry name" value="MS_channel_2nd"/>
    <property type="match status" value="1"/>
</dbReference>
<evidence type="ECO:0000313" key="8">
    <source>
        <dbReference type="Proteomes" id="UP000632339"/>
    </source>
</evidence>
<evidence type="ECO:0000256" key="1">
    <source>
        <dbReference type="ARBA" id="ARBA00004370"/>
    </source>
</evidence>
<reference evidence="8" key="1">
    <citation type="journal article" date="2019" name="Int. J. Syst. Evol. Microbiol.">
        <title>The Global Catalogue of Microorganisms (GCM) 10K type strain sequencing project: providing services to taxonomists for standard genome sequencing and annotation.</title>
        <authorList>
            <consortium name="The Broad Institute Genomics Platform"/>
            <consortium name="The Broad Institute Genome Sequencing Center for Infectious Disease"/>
            <person name="Wu L."/>
            <person name="Ma J."/>
        </authorList>
    </citation>
    <scope>NUCLEOTIDE SEQUENCE [LARGE SCALE GENOMIC DNA]</scope>
    <source>
        <strain evidence="8">CGMCC 1.6375</strain>
    </source>
</reference>
<evidence type="ECO:0000256" key="4">
    <source>
        <dbReference type="ARBA" id="ARBA00023136"/>
    </source>
</evidence>